<feature type="region of interest" description="Disordered" evidence="1">
    <location>
        <begin position="30"/>
        <end position="64"/>
    </location>
</feature>
<dbReference type="EMBL" id="KM224878">
    <property type="protein sequence ID" value="AII27077.1"/>
    <property type="molecule type" value="Genomic_DNA"/>
</dbReference>
<evidence type="ECO:0000313" key="2">
    <source>
        <dbReference type="EMBL" id="AII27077.1"/>
    </source>
</evidence>
<evidence type="ECO:0000256" key="1">
    <source>
        <dbReference type="SAM" id="MobiDB-lite"/>
    </source>
</evidence>
<evidence type="ECO:0000313" key="3">
    <source>
        <dbReference type="Proteomes" id="UP000028661"/>
    </source>
</evidence>
<dbReference type="Proteomes" id="UP000028661">
    <property type="component" value="Segment"/>
</dbReference>
<reference evidence="3" key="1">
    <citation type="journal article" date="2014" name="Elife">
        <title>Evolutionary consequences of intra-patient phage predation on microbial populations.</title>
        <authorList>
            <person name="Seed K.D."/>
            <person name="Yen M."/>
            <person name="Shapiro B.J."/>
            <person name="Hilaire I.J."/>
            <person name="Charles R.C."/>
            <person name="Teng J.E."/>
            <person name="Ivers L.C."/>
            <person name="Boncy J."/>
            <person name="Harris J.B."/>
            <person name="Camilli A."/>
        </authorList>
    </citation>
    <scope>NUCLEOTIDE SEQUENCE [LARGE SCALE GENOMIC DNA]</scope>
</reference>
<gene>
    <name evidence="2" type="ORF">ICP22011A_0033</name>
</gene>
<protein>
    <submittedName>
        <fullName evidence="2">Uncharacterized protein</fullName>
    </submittedName>
</protein>
<accession>A0A076G6F9</accession>
<sequence length="64" mass="7209">MCNKVPSRLDAQERLQKAYASVTSRSAVIFPNERKRMGTTPRVKSGSTKTYRTATPPRGFNHLN</sequence>
<organism evidence="2 3">
    <name type="scientific">Vibrio phage ICP2_2011_A</name>
    <dbReference type="NCBI Taxonomy" id="1529057"/>
    <lineage>
        <taxon>Viruses</taxon>
        <taxon>Duplodnaviria</taxon>
        <taxon>Heunggongvirae</taxon>
        <taxon>Uroviricota</taxon>
        <taxon>Caudoviricetes</taxon>
        <taxon>Zobellviridae</taxon>
        <taxon>Icepovirus</taxon>
        <taxon>Icepovirus bengalense</taxon>
    </lineage>
</organism>
<name>A0A076G6F9_9CAUD</name>
<proteinExistence type="predicted"/>